<name>A0A2S9CWG0_CHRCI</name>
<reference evidence="3 4" key="1">
    <citation type="submission" date="2017-09" db="EMBL/GenBank/DDBJ databases">
        <title>Genomic, metabolic, and phenotypic characteristics of bacterial isolates from the natural microbiome of the model nematode Caenorhabditis elegans.</title>
        <authorList>
            <person name="Zimmermann J."/>
            <person name="Obeng N."/>
            <person name="Yang W."/>
            <person name="Obeng O."/>
            <person name="Kissoyan K."/>
            <person name="Pees B."/>
            <person name="Dirksen P."/>
            <person name="Hoppner M."/>
            <person name="Franke A."/>
            <person name="Rosenstiel P."/>
            <person name="Leippe M."/>
            <person name="Dierking K."/>
            <person name="Kaleta C."/>
            <person name="Schulenburg H."/>
        </authorList>
    </citation>
    <scope>NUCLEOTIDE SEQUENCE [LARGE SCALE GENOMIC DNA]</scope>
    <source>
        <strain evidence="1 4">MYb25</strain>
        <strain evidence="2 3">MYb44</strain>
    </source>
</reference>
<protein>
    <submittedName>
        <fullName evidence="1">Uncharacterized protein</fullName>
    </submittedName>
</protein>
<proteinExistence type="predicted"/>
<sequence>MHTTDTIKKYKIFSEEDWANIVFDDHALIEVYAKNITFHCTEIQGNLLLRGEGCRFPELKLITGNLSIDAKNCELPKLETVERHFTMHCHTVMNDLKQVRGNFKCIVDTTFKNLETIGGCIAVKNATVNTRNGKLLKTRDVIPVQYQFQADLLLKDGIFDINILGDNIIIPHQEIRGKITIVGRNVSFPNLEFVHGTLRIRSEYHIGHKFTHHFPVLKKLIGNLKFENTSASFPVLQETSGSIHMENGSYVTFPALEKSGNIMLNGGSRGSFPVLTDINGNFMYNGSEKCNLNALRYVKGVFNTYNAVAPNIAEVGDLIIHETDSFEHLQKVNGKIQFLYNVNPTTDFKSLEYLGEWGDSRMKDLKFPALECINNYLYGTYDGFEHIAKNIYFKINNNLHLTKDHFMISRTSFPYIFQEKRYPLRKLVAILKLRHSSFQNFETREYERQWESFTTPFFTQVLDKIESLWTEVEPMKYEEFFKSEDRNFKLFCFSYYGVGNLMEKLESRKINEKEIEIAYQEYDENGNEKLIRKVNRYEVHEVENRKLGVFIWGSRAEYSYAVKCWCPSTEKEHWLWIEEGYKGDALTAIASTFRIHSNLIPYIKCLKRQGDLLICELKEKVTPTGEIRPLTASEYFNLLRAET</sequence>
<dbReference type="AlphaFoldDB" id="A0A2S9CWG0"/>
<evidence type="ECO:0000313" key="1">
    <source>
        <dbReference type="EMBL" id="PRB84814.1"/>
    </source>
</evidence>
<dbReference type="EMBL" id="PCPH01000007">
    <property type="protein sequence ID" value="PRB87787.1"/>
    <property type="molecule type" value="Genomic_DNA"/>
</dbReference>
<keyword evidence="3" id="KW-1185">Reference proteome</keyword>
<dbReference type="Proteomes" id="UP000238325">
    <property type="component" value="Unassembled WGS sequence"/>
</dbReference>
<dbReference type="EMBL" id="PCPP01000001">
    <property type="protein sequence ID" value="PRB84814.1"/>
    <property type="molecule type" value="Genomic_DNA"/>
</dbReference>
<evidence type="ECO:0000313" key="2">
    <source>
        <dbReference type="EMBL" id="PRB87787.1"/>
    </source>
</evidence>
<evidence type="ECO:0000313" key="4">
    <source>
        <dbReference type="Proteomes" id="UP000238534"/>
    </source>
</evidence>
<accession>A0A2S9CWG0</accession>
<evidence type="ECO:0000313" key="3">
    <source>
        <dbReference type="Proteomes" id="UP000238325"/>
    </source>
</evidence>
<dbReference type="RefSeq" id="WP_105684313.1">
    <property type="nucleotide sequence ID" value="NZ_JBBGZD010000001.1"/>
</dbReference>
<gene>
    <name evidence="1" type="ORF">CQ022_00570</name>
    <name evidence="2" type="ORF">CQ033_20305</name>
</gene>
<dbReference type="Proteomes" id="UP000238534">
    <property type="component" value="Unassembled WGS sequence"/>
</dbReference>
<comment type="caution">
    <text evidence="1">The sequence shown here is derived from an EMBL/GenBank/DDBJ whole genome shotgun (WGS) entry which is preliminary data.</text>
</comment>
<organism evidence="1 4">
    <name type="scientific">Chryseobacterium culicis</name>
    <dbReference type="NCBI Taxonomy" id="680127"/>
    <lineage>
        <taxon>Bacteria</taxon>
        <taxon>Pseudomonadati</taxon>
        <taxon>Bacteroidota</taxon>
        <taxon>Flavobacteriia</taxon>
        <taxon>Flavobacteriales</taxon>
        <taxon>Weeksellaceae</taxon>
        <taxon>Chryseobacterium group</taxon>
        <taxon>Chryseobacterium</taxon>
    </lineage>
</organism>
<dbReference type="OrthoDB" id="1326433at2"/>